<sequence length="881" mass="96747">MTNSITSASAEKVEEFLEACGGDDIALSLLDDEAILRLSRTSRAGFLWRKSSVAGWYRYWFALKGSQLFYFERAGKRRGPLVGMINLFQSKALVATQAKRTLELDVVDKEGKTTTLRAESKRDLHFWLVSFAVARKTTPPARRFELVELEKQKARDRASMGSRGTSASAVLDSPTAPLVDDTERIPVHQHETTEKVDHVICIVHGVGAGREMFTRNVSRMQDCCNEIMQRIYPDIDFCIEFLAVHWKELLTKLETSKRVSKLVPAAEDEGNSLREFFLDKVQDFLYFSLPRYKHAILSFVCRDLNAQYSAFRERHPDFSGHVSVVAHSLGSVLMFELLAKRATEDPALLQAEGLWLNFPVREMFMTGSPLGEFLNLDDALLAKYASHPTAPFRILNIFHPNDPVALRIEPLLEPEMYHVAPIDIPYWMTMNRHVNTVKWLGSIWGGSNDKKGKAAAVSSAASASATEVDVLSSGRGSSVSIHQKFVETRGERIDYALQVVNAMEEVSKVYSATKAHTEYWASRDVMLFMVTYVMKRHKLPESGTALDLTSILTIDDGEKFAVHQGPDDFTPESIANTDQVGSSNRKADTDHFEDKHFMPMLEESSAGGAKVVMAAELAENHTDLASVLRTPVSATHHAVEAFQTPPVPIILADSVDAGVDSRSEPEPVELAMQSLAKLGESECGQAALVPGSDLGVEDPAADAKPGLSMPFASDSLPDASATDAQSDSESLEHTNRDELLHGDHVLLQNVSGQPAQEREAAVSSSGQESISKSTLAELSQENAFQPAHLAEQETKPGRCIQEGASMPPREHGIAVKDEPGAPVLELKDGGDPLPGVSEGASTATSGASEERRPVSHDGAGNEHQSQKRDAKTWISNWFQIT</sequence>
<dbReference type="Pfam" id="PF02862">
    <property type="entry name" value="DDHD"/>
    <property type="match status" value="2"/>
</dbReference>
<feature type="domain" description="DDHD" evidence="3">
    <location>
        <begin position="356"/>
        <end position="535"/>
    </location>
</feature>
<feature type="region of interest" description="Disordered" evidence="1">
    <location>
        <begin position="789"/>
        <end position="874"/>
    </location>
</feature>
<dbReference type="Proteomes" id="UP000324585">
    <property type="component" value="Unassembled WGS sequence"/>
</dbReference>
<comment type="caution">
    <text evidence="4">The sequence shown here is derived from an EMBL/GenBank/DDBJ whole genome shotgun (WGS) entry which is preliminary data.</text>
</comment>
<dbReference type="InterPro" id="IPR011993">
    <property type="entry name" value="PH-like_dom_sf"/>
</dbReference>
<name>A0A5J4Z9Z9_PORPP</name>
<evidence type="ECO:0000259" key="2">
    <source>
        <dbReference type="PROSITE" id="PS50003"/>
    </source>
</evidence>
<dbReference type="SUPFAM" id="SSF53474">
    <property type="entry name" value="alpha/beta-Hydrolases"/>
    <property type="match status" value="1"/>
</dbReference>
<feature type="region of interest" description="Disordered" evidence="1">
    <location>
        <begin position="753"/>
        <end position="774"/>
    </location>
</feature>
<evidence type="ECO:0000313" key="5">
    <source>
        <dbReference type="Proteomes" id="UP000324585"/>
    </source>
</evidence>
<dbReference type="Gene3D" id="2.30.29.30">
    <property type="entry name" value="Pleckstrin-homology domain (PH domain)/Phosphotyrosine-binding domain (PTB)"/>
    <property type="match status" value="1"/>
</dbReference>
<feature type="compositionally biased region" description="Basic and acidic residues" evidence="1">
    <location>
        <begin position="808"/>
        <end position="830"/>
    </location>
</feature>
<dbReference type="GO" id="GO:0004620">
    <property type="term" value="F:phospholipase activity"/>
    <property type="evidence" value="ECO:0007669"/>
    <property type="project" value="TreeGrafter"/>
</dbReference>
<dbReference type="Pfam" id="PF00169">
    <property type="entry name" value="PH"/>
    <property type="match status" value="1"/>
</dbReference>
<dbReference type="PROSITE" id="PS51043">
    <property type="entry name" value="DDHD"/>
    <property type="match status" value="1"/>
</dbReference>
<feature type="region of interest" description="Disordered" evidence="1">
    <location>
        <begin position="689"/>
        <end position="733"/>
    </location>
</feature>
<dbReference type="PROSITE" id="PS50003">
    <property type="entry name" value="PH_DOMAIN"/>
    <property type="match status" value="1"/>
</dbReference>
<dbReference type="GO" id="GO:0005737">
    <property type="term" value="C:cytoplasm"/>
    <property type="evidence" value="ECO:0007669"/>
    <property type="project" value="TreeGrafter"/>
</dbReference>
<feature type="compositionally biased region" description="Low complexity" evidence="1">
    <location>
        <begin position="837"/>
        <end position="847"/>
    </location>
</feature>
<feature type="compositionally biased region" description="Polar residues" evidence="1">
    <location>
        <begin position="573"/>
        <end position="584"/>
    </location>
</feature>
<dbReference type="OrthoDB" id="5806at2759"/>
<evidence type="ECO:0000259" key="3">
    <source>
        <dbReference type="PROSITE" id="PS51043"/>
    </source>
</evidence>
<dbReference type="SMART" id="SM00233">
    <property type="entry name" value="PH"/>
    <property type="match status" value="1"/>
</dbReference>
<evidence type="ECO:0000313" key="4">
    <source>
        <dbReference type="EMBL" id="KAA8499852.1"/>
    </source>
</evidence>
<dbReference type="InterPro" id="IPR058055">
    <property type="entry name" value="PA-PLA1"/>
</dbReference>
<organism evidence="4 5">
    <name type="scientific">Porphyridium purpureum</name>
    <name type="common">Red alga</name>
    <name type="synonym">Porphyridium cruentum</name>
    <dbReference type="NCBI Taxonomy" id="35688"/>
    <lineage>
        <taxon>Eukaryota</taxon>
        <taxon>Rhodophyta</taxon>
        <taxon>Bangiophyceae</taxon>
        <taxon>Porphyridiales</taxon>
        <taxon>Porphyridiaceae</taxon>
        <taxon>Porphyridium</taxon>
    </lineage>
</organism>
<dbReference type="SMART" id="SM01127">
    <property type="entry name" value="DDHD"/>
    <property type="match status" value="1"/>
</dbReference>
<protein>
    <submittedName>
        <fullName evidence="4">Phospholipase DDHD1</fullName>
    </submittedName>
</protein>
<proteinExistence type="predicted"/>
<dbReference type="PANTHER" id="PTHR23509">
    <property type="entry name" value="PA-PL1 PHOSPHOLIPASE FAMILY"/>
    <property type="match status" value="1"/>
</dbReference>
<dbReference type="InterPro" id="IPR001849">
    <property type="entry name" value="PH_domain"/>
</dbReference>
<keyword evidence="5" id="KW-1185">Reference proteome</keyword>
<accession>A0A5J4Z9Z9</accession>
<dbReference type="EMBL" id="VRMN01000001">
    <property type="protein sequence ID" value="KAA8499852.1"/>
    <property type="molecule type" value="Genomic_DNA"/>
</dbReference>
<dbReference type="InterPro" id="IPR029058">
    <property type="entry name" value="AB_hydrolase_fold"/>
</dbReference>
<reference evidence="5" key="1">
    <citation type="journal article" date="2019" name="Nat. Commun.">
        <title>Expansion of phycobilisome linker gene families in mesophilic red algae.</title>
        <authorList>
            <person name="Lee J."/>
            <person name="Kim D."/>
            <person name="Bhattacharya D."/>
            <person name="Yoon H.S."/>
        </authorList>
    </citation>
    <scope>NUCLEOTIDE SEQUENCE [LARGE SCALE GENOMIC DNA]</scope>
    <source>
        <strain evidence="5">CCMP 1328</strain>
    </source>
</reference>
<evidence type="ECO:0000256" key="1">
    <source>
        <dbReference type="SAM" id="MobiDB-lite"/>
    </source>
</evidence>
<feature type="domain" description="PH" evidence="2">
    <location>
        <begin position="40"/>
        <end position="136"/>
    </location>
</feature>
<feature type="region of interest" description="Disordered" evidence="1">
    <location>
        <begin position="566"/>
        <end position="587"/>
    </location>
</feature>
<dbReference type="SUPFAM" id="SSF50729">
    <property type="entry name" value="PH domain-like"/>
    <property type="match status" value="1"/>
</dbReference>
<dbReference type="InterPro" id="IPR004177">
    <property type="entry name" value="DDHD_dom"/>
</dbReference>
<dbReference type="PANTHER" id="PTHR23509:SF10">
    <property type="entry name" value="LD21067P"/>
    <property type="match status" value="1"/>
</dbReference>
<gene>
    <name evidence="4" type="ORF">FVE85_7437</name>
</gene>
<feature type="compositionally biased region" description="Polar residues" evidence="1">
    <location>
        <begin position="762"/>
        <end position="774"/>
    </location>
</feature>
<dbReference type="GO" id="GO:0046872">
    <property type="term" value="F:metal ion binding"/>
    <property type="evidence" value="ECO:0007669"/>
    <property type="project" value="InterPro"/>
</dbReference>
<dbReference type="AlphaFoldDB" id="A0A5J4Z9Z9"/>